<accession>A0AAV3T3Q2</accession>
<evidence type="ECO:0000313" key="3">
    <source>
        <dbReference type="Proteomes" id="UP001500194"/>
    </source>
</evidence>
<organism evidence="2 3">
    <name type="scientific">Salarchaeum japonicum</name>
    <dbReference type="NCBI Taxonomy" id="555573"/>
    <lineage>
        <taxon>Archaea</taxon>
        <taxon>Methanobacteriati</taxon>
        <taxon>Methanobacteriota</taxon>
        <taxon>Stenosarchaea group</taxon>
        <taxon>Halobacteria</taxon>
        <taxon>Halobacteriales</taxon>
        <taxon>Halobacteriaceae</taxon>
    </lineage>
</organism>
<dbReference type="AlphaFoldDB" id="A0AAV3T3Q2"/>
<dbReference type="PANTHER" id="PTHR13774">
    <property type="entry name" value="PHENAZINE BIOSYNTHESIS PROTEIN"/>
    <property type="match status" value="1"/>
</dbReference>
<name>A0AAV3T3Q2_9EURY</name>
<gene>
    <name evidence="2" type="ORF">GCM10009019_16040</name>
</gene>
<comment type="caution">
    <text evidence="2">The sequence shown here is derived from an EMBL/GenBank/DDBJ whole genome shotgun (WGS) entry which is preliminary data.</text>
</comment>
<dbReference type="SUPFAM" id="SSF54506">
    <property type="entry name" value="Diaminopimelate epimerase-like"/>
    <property type="match status" value="1"/>
</dbReference>
<evidence type="ECO:0000313" key="2">
    <source>
        <dbReference type="EMBL" id="GAA0653473.1"/>
    </source>
</evidence>
<reference evidence="2 3" key="1">
    <citation type="journal article" date="2019" name="Int. J. Syst. Evol. Microbiol.">
        <title>The Global Catalogue of Microorganisms (GCM) 10K type strain sequencing project: providing services to taxonomists for standard genome sequencing and annotation.</title>
        <authorList>
            <consortium name="The Broad Institute Genomics Platform"/>
            <consortium name="The Broad Institute Genome Sequencing Center for Infectious Disease"/>
            <person name="Wu L."/>
            <person name="Ma J."/>
        </authorList>
    </citation>
    <scope>NUCLEOTIDE SEQUENCE [LARGE SCALE GENOMIC DNA]</scope>
    <source>
        <strain evidence="2 3">JCM 16327</strain>
    </source>
</reference>
<dbReference type="PIRSF" id="PIRSF016184">
    <property type="entry name" value="PhzC_PhzF"/>
    <property type="match status" value="1"/>
</dbReference>
<dbReference type="GO" id="GO:0005737">
    <property type="term" value="C:cytoplasm"/>
    <property type="evidence" value="ECO:0007669"/>
    <property type="project" value="TreeGrafter"/>
</dbReference>
<dbReference type="RefSeq" id="WP_227260714.1">
    <property type="nucleotide sequence ID" value="NZ_BAAADU010000002.1"/>
</dbReference>
<dbReference type="EMBL" id="BAAADU010000002">
    <property type="protein sequence ID" value="GAA0653473.1"/>
    <property type="molecule type" value="Genomic_DNA"/>
</dbReference>
<evidence type="ECO:0000256" key="1">
    <source>
        <dbReference type="ARBA" id="ARBA00023235"/>
    </source>
</evidence>
<dbReference type="GO" id="GO:0016853">
    <property type="term" value="F:isomerase activity"/>
    <property type="evidence" value="ECO:0007669"/>
    <property type="project" value="UniProtKB-KW"/>
</dbReference>
<protein>
    <submittedName>
        <fullName evidence="2">PhzF family phenazine biosynthesis protein</fullName>
    </submittedName>
</protein>
<dbReference type="GeneID" id="68573720"/>
<dbReference type="InterPro" id="IPR003719">
    <property type="entry name" value="Phenazine_PhzF-like"/>
</dbReference>
<keyword evidence="1" id="KW-0413">Isomerase</keyword>
<keyword evidence="3" id="KW-1185">Reference proteome</keyword>
<dbReference type="PANTHER" id="PTHR13774:SF39">
    <property type="entry name" value="BIOSYNTHESIS PROTEIN, PUTATIVE-RELATED"/>
    <property type="match status" value="1"/>
</dbReference>
<dbReference type="Pfam" id="PF02567">
    <property type="entry name" value="PhzC-PhzF"/>
    <property type="match status" value="1"/>
</dbReference>
<sequence length="314" mass="32527">MSESVRAFLVDAFADEPCAGNPAGVVPDADGLSAEQMLAVASELGASETAFVRESETADRRVRYFSPTTEVDLCGHATIASHARLFESDRIDAGTHTLETNVGTLDIELTESGTVWMTQNPPEVRQVALDGERVASALGVPASALVADLPFAVASTGLPFLVVGVEFLSDLGDASPDFDALEALCEDVDAEGVYAFTFDTLSGGADVHGRAFCPLLGIDEDPVTGTASGATAAYLDHVGAFRGGGESPAATDVSLEGDGFPDELVFEQGHFLDRPGTVRATVDGATVRVGGTATTALDGTLRVPDDESDEILEA</sequence>
<dbReference type="Gene3D" id="3.10.310.10">
    <property type="entry name" value="Diaminopimelate Epimerase, Chain A, domain 1"/>
    <property type="match status" value="2"/>
</dbReference>
<dbReference type="Proteomes" id="UP001500194">
    <property type="component" value="Unassembled WGS sequence"/>
</dbReference>
<dbReference type="NCBIfam" id="TIGR00654">
    <property type="entry name" value="PhzF_family"/>
    <property type="match status" value="1"/>
</dbReference>
<proteinExistence type="predicted"/>